<gene>
    <name evidence="2" type="ORF">Sru01_28580</name>
</gene>
<dbReference type="InterPro" id="IPR011055">
    <property type="entry name" value="Dup_hybrid_motif"/>
</dbReference>
<reference evidence="2" key="1">
    <citation type="submission" date="2021-01" db="EMBL/GenBank/DDBJ databases">
        <title>Whole genome shotgun sequence of Sphaerisporangium rufum NBRC 109079.</title>
        <authorList>
            <person name="Komaki H."/>
            <person name="Tamura T."/>
        </authorList>
    </citation>
    <scope>NUCLEOTIDE SEQUENCE</scope>
    <source>
        <strain evidence="2">NBRC 109079</strain>
    </source>
</reference>
<evidence type="ECO:0000313" key="3">
    <source>
        <dbReference type="Proteomes" id="UP000655287"/>
    </source>
</evidence>
<evidence type="ECO:0000259" key="1">
    <source>
        <dbReference type="Pfam" id="PF01551"/>
    </source>
</evidence>
<sequence length="229" mass="24489">MVKEPDQTGTLGATVVAPLAGTVKQSFYHANAGNMIQIDHGGGYFTTYLHLQSRAVQVGAKVAAGATIGLVGKSGPTANDHPHLHFELGFDQNGDGSASWGEAGSERVRPTIGGVVYGTANSMTWRNVTSGNTCATPPPTYWVDTHADAPGYATPGGTRTGTLNKGTNYVYCRVWGPNVQVGADYNHWWLKTDLDSGSPTRNQWVSAYYLKRWGNDQAKDNSGRDIPNC</sequence>
<dbReference type="InterPro" id="IPR016047">
    <property type="entry name" value="M23ase_b-sheet_dom"/>
</dbReference>
<dbReference type="Gene3D" id="2.70.70.10">
    <property type="entry name" value="Glucose Permease (Domain IIA)"/>
    <property type="match status" value="1"/>
</dbReference>
<dbReference type="SUPFAM" id="SSF51261">
    <property type="entry name" value="Duplicated hybrid motif"/>
    <property type="match status" value="1"/>
</dbReference>
<dbReference type="AlphaFoldDB" id="A0A919UYB3"/>
<evidence type="ECO:0000313" key="2">
    <source>
        <dbReference type="EMBL" id="GII77876.1"/>
    </source>
</evidence>
<dbReference type="GO" id="GO:0004222">
    <property type="term" value="F:metalloendopeptidase activity"/>
    <property type="evidence" value="ECO:0007669"/>
    <property type="project" value="TreeGrafter"/>
</dbReference>
<dbReference type="PANTHER" id="PTHR21666">
    <property type="entry name" value="PEPTIDASE-RELATED"/>
    <property type="match status" value="1"/>
</dbReference>
<dbReference type="PANTHER" id="PTHR21666:SF270">
    <property type="entry name" value="MUREIN HYDROLASE ACTIVATOR ENVC"/>
    <property type="match status" value="1"/>
</dbReference>
<feature type="domain" description="M23ase beta-sheet core" evidence="1">
    <location>
        <begin position="10"/>
        <end position="89"/>
    </location>
</feature>
<proteinExistence type="predicted"/>
<dbReference type="Pfam" id="PF01551">
    <property type="entry name" value="Peptidase_M23"/>
    <property type="match status" value="1"/>
</dbReference>
<name>A0A919UYB3_9ACTN</name>
<dbReference type="EMBL" id="BOOU01000042">
    <property type="protein sequence ID" value="GII77876.1"/>
    <property type="molecule type" value="Genomic_DNA"/>
</dbReference>
<dbReference type="CDD" id="cd12797">
    <property type="entry name" value="M23_peptidase"/>
    <property type="match status" value="1"/>
</dbReference>
<dbReference type="InterPro" id="IPR050570">
    <property type="entry name" value="Cell_wall_metabolism_enzyme"/>
</dbReference>
<dbReference type="Proteomes" id="UP000655287">
    <property type="component" value="Unassembled WGS sequence"/>
</dbReference>
<protein>
    <recommendedName>
        <fullName evidence="1">M23ase beta-sheet core domain-containing protein</fullName>
    </recommendedName>
</protein>
<accession>A0A919UYB3</accession>
<comment type="caution">
    <text evidence="2">The sequence shown here is derived from an EMBL/GenBank/DDBJ whole genome shotgun (WGS) entry which is preliminary data.</text>
</comment>
<keyword evidence="3" id="KW-1185">Reference proteome</keyword>
<organism evidence="2 3">
    <name type="scientific">Sphaerisporangium rufum</name>
    <dbReference type="NCBI Taxonomy" id="1381558"/>
    <lineage>
        <taxon>Bacteria</taxon>
        <taxon>Bacillati</taxon>
        <taxon>Actinomycetota</taxon>
        <taxon>Actinomycetes</taxon>
        <taxon>Streptosporangiales</taxon>
        <taxon>Streptosporangiaceae</taxon>
        <taxon>Sphaerisporangium</taxon>
    </lineage>
</organism>